<dbReference type="InterPro" id="IPR001594">
    <property type="entry name" value="Palmitoyltrfase_DHHC"/>
</dbReference>
<evidence type="ECO:0000313" key="9">
    <source>
        <dbReference type="EMBL" id="PIK50694.1"/>
    </source>
</evidence>
<evidence type="ECO:0000313" key="10">
    <source>
        <dbReference type="Proteomes" id="UP000230750"/>
    </source>
</evidence>
<dbReference type="Pfam" id="PF01529">
    <property type="entry name" value="DHHC"/>
    <property type="match status" value="1"/>
</dbReference>
<dbReference type="STRING" id="307972.A0A2G8KRS0"/>
<comment type="caution">
    <text evidence="9">The sequence shown here is derived from an EMBL/GenBank/DDBJ whole genome shotgun (WGS) entry which is preliminary data.</text>
</comment>
<reference evidence="9 10" key="1">
    <citation type="journal article" date="2017" name="PLoS Biol.">
        <title>The sea cucumber genome provides insights into morphological evolution and visceral regeneration.</title>
        <authorList>
            <person name="Zhang X."/>
            <person name="Sun L."/>
            <person name="Yuan J."/>
            <person name="Sun Y."/>
            <person name="Gao Y."/>
            <person name="Zhang L."/>
            <person name="Li S."/>
            <person name="Dai H."/>
            <person name="Hamel J.F."/>
            <person name="Liu C."/>
            <person name="Yu Y."/>
            <person name="Liu S."/>
            <person name="Lin W."/>
            <person name="Guo K."/>
            <person name="Jin S."/>
            <person name="Xu P."/>
            <person name="Storey K.B."/>
            <person name="Huan P."/>
            <person name="Zhang T."/>
            <person name="Zhou Y."/>
            <person name="Zhang J."/>
            <person name="Lin C."/>
            <person name="Li X."/>
            <person name="Xing L."/>
            <person name="Huo D."/>
            <person name="Sun M."/>
            <person name="Wang L."/>
            <person name="Mercier A."/>
            <person name="Li F."/>
            <person name="Yang H."/>
            <person name="Xiang J."/>
        </authorList>
    </citation>
    <scope>NUCLEOTIDE SEQUENCE [LARGE SCALE GENOMIC DNA]</scope>
    <source>
        <strain evidence="9">Shaxun</strain>
        <tissue evidence="9">Muscle</tissue>
    </source>
</reference>
<evidence type="ECO:0000256" key="5">
    <source>
        <dbReference type="ARBA" id="ARBA00023136"/>
    </source>
</evidence>
<dbReference type="PANTHER" id="PTHR12246">
    <property type="entry name" value="PALMITOYLTRANSFERASE ZDHHC16"/>
    <property type="match status" value="1"/>
</dbReference>
<feature type="domain" description="Palmitoyltransferase DHHC" evidence="8">
    <location>
        <begin position="90"/>
        <end position="203"/>
    </location>
</feature>
<evidence type="ECO:0000256" key="6">
    <source>
        <dbReference type="ARBA" id="ARBA00023315"/>
    </source>
</evidence>
<comment type="catalytic activity">
    <reaction evidence="7">
        <text>L-cysteinyl-[protein] + hexadecanoyl-CoA = S-hexadecanoyl-L-cysteinyl-[protein] + CoA</text>
        <dbReference type="Rhea" id="RHEA:36683"/>
        <dbReference type="Rhea" id="RHEA-COMP:10131"/>
        <dbReference type="Rhea" id="RHEA-COMP:11032"/>
        <dbReference type="ChEBI" id="CHEBI:29950"/>
        <dbReference type="ChEBI" id="CHEBI:57287"/>
        <dbReference type="ChEBI" id="CHEBI:57379"/>
        <dbReference type="ChEBI" id="CHEBI:74151"/>
        <dbReference type="EC" id="2.3.1.225"/>
    </reaction>
</comment>
<keyword evidence="2 7" id="KW-0808">Transferase</keyword>
<dbReference type="Proteomes" id="UP000230750">
    <property type="component" value="Unassembled WGS sequence"/>
</dbReference>
<evidence type="ECO:0000259" key="8">
    <source>
        <dbReference type="Pfam" id="PF01529"/>
    </source>
</evidence>
<evidence type="ECO:0000256" key="4">
    <source>
        <dbReference type="ARBA" id="ARBA00022989"/>
    </source>
</evidence>
<name>A0A2G8KRS0_STIJA</name>
<dbReference type="InterPro" id="IPR039859">
    <property type="entry name" value="PFA4/ZDH16/20/ERF2-like"/>
</dbReference>
<comment type="similarity">
    <text evidence="7">Belongs to the DHHC palmitoyltransferase family.</text>
</comment>
<evidence type="ECO:0000256" key="3">
    <source>
        <dbReference type="ARBA" id="ARBA00022692"/>
    </source>
</evidence>
<dbReference type="GO" id="GO:0016020">
    <property type="term" value="C:membrane"/>
    <property type="evidence" value="ECO:0007669"/>
    <property type="project" value="UniProtKB-SubCell"/>
</dbReference>
<feature type="transmembrane region" description="Helical" evidence="7">
    <location>
        <begin position="20"/>
        <end position="39"/>
    </location>
</feature>
<sequence length="218" mass="25087">MASFSWKNILPRTKPDRLAVFAAVLELTLVPIFEVFVIMPPLFGLFTLSFWMHFLVGFYLWFNAVGNMIMVMGTETSSGKNILPSVLKTGWRYCPVCMLNAPPRAHHCGDCNTCVLVRDHHCVFTGRCVGHNNMRYYLMMVVFLFCSAMYCNYLNIDYAWELVGGMHWKGIITMLYQRSAGCLVIIVHVFLFYRAMWNLSVRFSTVSVPLNFSRTSRS</sequence>
<feature type="transmembrane region" description="Helical" evidence="7">
    <location>
        <begin position="175"/>
        <end position="193"/>
    </location>
</feature>
<dbReference type="EMBL" id="MRZV01000408">
    <property type="protein sequence ID" value="PIK50694.1"/>
    <property type="molecule type" value="Genomic_DNA"/>
</dbReference>
<comment type="domain">
    <text evidence="7">The DHHC domain is required for palmitoyltransferase activity.</text>
</comment>
<feature type="transmembrane region" description="Helical" evidence="7">
    <location>
        <begin position="136"/>
        <end position="155"/>
    </location>
</feature>
<proteinExistence type="inferred from homology"/>
<protein>
    <recommendedName>
        <fullName evidence="7">Palmitoyltransferase</fullName>
        <ecNumber evidence="7">2.3.1.225</ecNumber>
    </recommendedName>
</protein>
<organism evidence="9 10">
    <name type="scientific">Stichopus japonicus</name>
    <name type="common">Sea cucumber</name>
    <dbReference type="NCBI Taxonomy" id="307972"/>
    <lineage>
        <taxon>Eukaryota</taxon>
        <taxon>Metazoa</taxon>
        <taxon>Echinodermata</taxon>
        <taxon>Eleutherozoa</taxon>
        <taxon>Echinozoa</taxon>
        <taxon>Holothuroidea</taxon>
        <taxon>Aspidochirotacea</taxon>
        <taxon>Aspidochirotida</taxon>
        <taxon>Stichopodidae</taxon>
        <taxon>Apostichopus</taxon>
    </lineage>
</organism>
<feature type="transmembrane region" description="Helical" evidence="7">
    <location>
        <begin position="45"/>
        <end position="62"/>
    </location>
</feature>
<evidence type="ECO:0000256" key="1">
    <source>
        <dbReference type="ARBA" id="ARBA00004141"/>
    </source>
</evidence>
<comment type="subcellular location">
    <subcellularLocation>
        <location evidence="1">Membrane</location>
        <topology evidence="1">Multi-pass membrane protein</topology>
    </subcellularLocation>
</comment>
<evidence type="ECO:0000256" key="2">
    <source>
        <dbReference type="ARBA" id="ARBA00022679"/>
    </source>
</evidence>
<keyword evidence="4 7" id="KW-1133">Transmembrane helix</keyword>
<keyword evidence="5 7" id="KW-0472">Membrane</keyword>
<gene>
    <name evidence="9" type="ORF">BSL78_12427</name>
</gene>
<dbReference type="PROSITE" id="PS50216">
    <property type="entry name" value="DHHC"/>
    <property type="match status" value="1"/>
</dbReference>
<dbReference type="EC" id="2.3.1.225" evidence="7"/>
<evidence type="ECO:0000256" key="7">
    <source>
        <dbReference type="RuleBase" id="RU079119"/>
    </source>
</evidence>
<keyword evidence="10" id="KW-1185">Reference proteome</keyword>
<keyword evidence="3 7" id="KW-0812">Transmembrane</keyword>
<dbReference type="OrthoDB" id="302728at2759"/>
<dbReference type="GO" id="GO:0019706">
    <property type="term" value="F:protein-cysteine S-palmitoyltransferase activity"/>
    <property type="evidence" value="ECO:0007669"/>
    <property type="project" value="UniProtKB-EC"/>
</dbReference>
<keyword evidence="6 7" id="KW-0012">Acyltransferase</keyword>
<dbReference type="AlphaFoldDB" id="A0A2G8KRS0"/>
<accession>A0A2G8KRS0</accession>